<feature type="compositionally biased region" description="Basic and acidic residues" evidence="2">
    <location>
        <begin position="613"/>
        <end position="625"/>
    </location>
</feature>
<organism evidence="4 5">
    <name type="scientific">Bombyx mandarina</name>
    <name type="common">Wild silk moth</name>
    <name type="synonym">Wild silkworm</name>
    <dbReference type="NCBI Taxonomy" id="7092"/>
    <lineage>
        <taxon>Eukaryota</taxon>
        <taxon>Metazoa</taxon>
        <taxon>Ecdysozoa</taxon>
        <taxon>Arthropoda</taxon>
        <taxon>Hexapoda</taxon>
        <taxon>Insecta</taxon>
        <taxon>Pterygota</taxon>
        <taxon>Neoptera</taxon>
        <taxon>Endopterygota</taxon>
        <taxon>Lepidoptera</taxon>
        <taxon>Glossata</taxon>
        <taxon>Ditrysia</taxon>
        <taxon>Bombycoidea</taxon>
        <taxon>Bombycidae</taxon>
        <taxon>Bombycinae</taxon>
        <taxon>Bombyx</taxon>
    </lineage>
</organism>
<dbReference type="RefSeq" id="XP_028025230.1">
    <property type="nucleotide sequence ID" value="XM_028169429.1"/>
</dbReference>
<feature type="region of interest" description="Disordered" evidence="2">
    <location>
        <begin position="797"/>
        <end position="826"/>
    </location>
</feature>
<reference evidence="5" key="1">
    <citation type="submission" date="2025-08" db="UniProtKB">
        <authorList>
            <consortium name="RefSeq"/>
        </authorList>
    </citation>
    <scope>IDENTIFICATION</scope>
    <source>
        <tissue evidence="5">Silk gland</tissue>
    </source>
</reference>
<protein>
    <submittedName>
        <fullName evidence="5">UPF0518 protein GF15501-like isoform X1</fullName>
    </submittedName>
</protein>
<evidence type="ECO:0000313" key="5">
    <source>
        <dbReference type="RefSeq" id="XP_028025230.1"/>
    </source>
</evidence>
<feature type="compositionally biased region" description="Low complexity" evidence="2">
    <location>
        <begin position="843"/>
        <end position="863"/>
    </location>
</feature>
<feature type="domain" description="FHF complex subunit HOOK-interacting protein C-terminal" evidence="3">
    <location>
        <begin position="695"/>
        <end position="788"/>
    </location>
</feature>
<accession>A0A6J2J768</accession>
<evidence type="ECO:0000259" key="3">
    <source>
        <dbReference type="Pfam" id="PF19314"/>
    </source>
</evidence>
<evidence type="ECO:0000256" key="2">
    <source>
        <dbReference type="SAM" id="MobiDB-lite"/>
    </source>
</evidence>
<dbReference type="InterPro" id="IPR019384">
    <property type="entry name" value="FHIP"/>
</dbReference>
<proteinExistence type="inferred from homology"/>
<dbReference type="OrthoDB" id="6287422at2759"/>
<dbReference type="Pfam" id="PF19314">
    <property type="entry name" value="DUF5917"/>
    <property type="match status" value="1"/>
</dbReference>
<dbReference type="KEGG" id="bman:114239287"/>
<evidence type="ECO:0000313" key="4">
    <source>
        <dbReference type="Proteomes" id="UP000504629"/>
    </source>
</evidence>
<sequence length="921" mass="104108">MSWLLSSLSLGNRLSKDLDPRIDYEPHACFKSFWKHWQQAYGIIVKSQPQHLHDDVLGVVNHLEQMTTLLELEARAREINATMAEVSCLEHLLGENLLDKLYEWAICTGKYENALRLEQLKMFGSLVSYYSTQVIGAEPFLRPLLKLLSGFRNELPPPNLESQLVKVLNQICVALMQNMRFIDLFFLTTHTHERSQSEFILVRLLLSSVHREGRTGSAARDALLLCAKMSARCDQLADYMLAGNTCPVLATGLSGLYSLLPRTLDESVYRLTSDDVNHVHKLTLFIDSLEFCNAVAQVAHASIKKHLLDLLYQGFLVPVLGPALLQTKPGHLQSGANEQVTAMVYLELILRCVTEDGLLRAVLHFLFMYEYDEVKIVDVLLRRLEGTSQLSLVSLALMETLIDLNSEDVAIELIFKHLLTGSHLSPPHRHNIADPELYREAAVAFLDLSPKCCSRPVEKTRQWVRELDMSGRRVLDFRREEERPVNGVHDEIVMKNLVNEVNFNYGNPNETLYGNFHAYLCHARFTIISRVIACSNWSSRYEAVTSPKRETNNNKETRETDAQANAKEQDSLISICTSDYDTLKTSETSEKEQHSLTSLTACLSTLNGDETKHIDSSDVKDRDDLSMNQASDVKDADNVSIGESSDYESFKYKSEEDGDNFAEDLFRKSFQKVQNNRLYEVPLVRNWRASVESIIGPLLSSLLKKSATLLESDLTANCLVTGVISKLASFPTPLLTALLLCPAFVLPPNVPSLFQILHTLKEEIDELTDGIENTGELIDKARVFLIQRELALMKTRGPTADDSQAHLQDTSAHKQEDSPFRRVESKRRSISNSIYTMFGRRLSSSSPSQNSSSPQSIPSPQRRPIFTQESYWNQSITLRSILNSVILDEWLKELAAICEEQALRLSVENYEDDTYIRAVAL</sequence>
<dbReference type="Pfam" id="PF10257">
    <property type="entry name" value="RAI16-like"/>
    <property type="match status" value="1"/>
</dbReference>
<dbReference type="GeneID" id="114239287"/>
<dbReference type="PANTHER" id="PTHR21705:SF11">
    <property type="entry name" value="FHIP FAMILY PROTEIN CG3558"/>
    <property type="match status" value="1"/>
</dbReference>
<dbReference type="AlphaFoldDB" id="A0A6J2J768"/>
<dbReference type="InterPro" id="IPR045669">
    <property type="entry name" value="FHIP_C"/>
</dbReference>
<comment type="similarity">
    <text evidence="1">Belongs to the FHIP family.</text>
</comment>
<dbReference type="Proteomes" id="UP000504629">
    <property type="component" value="Unplaced"/>
</dbReference>
<feature type="region of interest" description="Disordered" evidence="2">
    <location>
        <begin position="613"/>
        <end position="638"/>
    </location>
</feature>
<feature type="compositionally biased region" description="Polar residues" evidence="2">
    <location>
        <begin position="801"/>
        <end position="810"/>
    </location>
</feature>
<keyword evidence="4" id="KW-1185">Reference proteome</keyword>
<gene>
    <name evidence="5" type="primary">LOC114239287</name>
</gene>
<feature type="compositionally biased region" description="Basic and acidic residues" evidence="2">
    <location>
        <begin position="811"/>
        <end position="826"/>
    </location>
</feature>
<name>A0A6J2J768_BOMMA</name>
<dbReference type="PANTHER" id="PTHR21705">
    <property type="entry name" value="RAI16 PROTEIN-RELATED"/>
    <property type="match status" value="1"/>
</dbReference>
<feature type="compositionally biased region" description="Basic and acidic residues" evidence="2">
    <location>
        <begin position="547"/>
        <end position="561"/>
    </location>
</feature>
<feature type="region of interest" description="Disordered" evidence="2">
    <location>
        <begin position="543"/>
        <end position="568"/>
    </location>
</feature>
<feature type="region of interest" description="Disordered" evidence="2">
    <location>
        <begin position="842"/>
        <end position="863"/>
    </location>
</feature>
<evidence type="ECO:0000256" key="1">
    <source>
        <dbReference type="ARBA" id="ARBA00024336"/>
    </source>
</evidence>